<name>A0ABS8YMK8_9BACL</name>
<dbReference type="Proteomes" id="UP001199916">
    <property type="component" value="Unassembled WGS sequence"/>
</dbReference>
<reference evidence="2 3" key="1">
    <citation type="submission" date="2021-11" db="EMBL/GenBank/DDBJ databases">
        <title>Draft genome sequence of Paenibacillus profundus YoMME, a new Gram-positive bacteria with exoelectrogenic properties.</title>
        <authorList>
            <person name="Hubenova Y."/>
            <person name="Hubenova E."/>
            <person name="Manasiev Y."/>
            <person name="Peykov S."/>
            <person name="Mitov M."/>
        </authorList>
    </citation>
    <scope>NUCLEOTIDE SEQUENCE [LARGE SCALE GENOMIC DNA]</scope>
    <source>
        <strain evidence="2 3">YoMME</strain>
    </source>
</reference>
<feature type="transmembrane region" description="Helical" evidence="1">
    <location>
        <begin position="6"/>
        <end position="29"/>
    </location>
</feature>
<keyword evidence="1" id="KW-0472">Membrane</keyword>
<dbReference type="InterPro" id="IPR025143">
    <property type="entry name" value="DUF4083"/>
</dbReference>
<evidence type="ECO:0000256" key="1">
    <source>
        <dbReference type="SAM" id="Phobius"/>
    </source>
</evidence>
<comment type="caution">
    <text evidence="2">The sequence shown here is derived from an EMBL/GenBank/DDBJ whole genome shotgun (WGS) entry which is preliminary data.</text>
</comment>
<dbReference type="EMBL" id="JAJNBZ010000040">
    <property type="protein sequence ID" value="MCE5173066.1"/>
    <property type="molecule type" value="Genomic_DNA"/>
</dbReference>
<dbReference type="Pfam" id="PF13314">
    <property type="entry name" value="DUF4083"/>
    <property type="match status" value="1"/>
</dbReference>
<keyword evidence="1" id="KW-1133">Transmembrane helix</keyword>
<sequence>MTFHWGIAIYQIVFLGLIALFFIGLYRFVNRMVQHTRNTKATLQRLEEKVDRLLNHNERL</sequence>
<protein>
    <submittedName>
        <fullName evidence="2">DUF4083 family protein</fullName>
    </submittedName>
</protein>
<gene>
    <name evidence="2" type="ORF">LQV63_27765</name>
</gene>
<dbReference type="RefSeq" id="WP_233699082.1">
    <property type="nucleotide sequence ID" value="NZ_JAJNBZ010000040.1"/>
</dbReference>
<organism evidence="2 3">
    <name type="scientific">Paenibacillus profundus</name>
    <dbReference type="NCBI Taxonomy" id="1173085"/>
    <lineage>
        <taxon>Bacteria</taxon>
        <taxon>Bacillati</taxon>
        <taxon>Bacillota</taxon>
        <taxon>Bacilli</taxon>
        <taxon>Bacillales</taxon>
        <taxon>Paenibacillaceae</taxon>
        <taxon>Paenibacillus</taxon>
    </lineage>
</organism>
<keyword evidence="3" id="KW-1185">Reference proteome</keyword>
<evidence type="ECO:0000313" key="2">
    <source>
        <dbReference type="EMBL" id="MCE5173066.1"/>
    </source>
</evidence>
<evidence type="ECO:0000313" key="3">
    <source>
        <dbReference type="Proteomes" id="UP001199916"/>
    </source>
</evidence>
<accession>A0ABS8YMK8</accession>
<proteinExistence type="predicted"/>
<keyword evidence="1" id="KW-0812">Transmembrane</keyword>